<dbReference type="RefSeq" id="WP_012322076.1">
    <property type="nucleotide sequence ID" value="NC_010505.1"/>
</dbReference>
<dbReference type="EMBL" id="CP001001">
    <property type="protein sequence ID" value="ACB27132.1"/>
    <property type="molecule type" value="Genomic_DNA"/>
</dbReference>
<evidence type="ECO:0000313" key="3">
    <source>
        <dbReference type="Proteomes" id="UP000006589"/>
    </source>
</evidence>
<reference evidence="2 3" key="1">
    <citation type="submission" date="2008-03" db="EMBL/GenBank/DDBJ databases">
        <title>Complete sequence of chromosome of Methylobacterium radiotolerans JCM 2831.</title>
        <authorList>
            <consortium name="US DOE Joint Genome Institute"/>
            <person name="Copeland A."/>
            <person name="Lucas S."/>
            <person name="Lapidus A."/>
            <person name="Glavina del Rio T."/>
            <person name="Dalin E."/>
            <person name="Tice H."/>
            <person name="Bruce D."/>
            <person name="Goodwin L."/>
            <person name="Pitluck S."/>
            <person name="Kiss H."/>
            <person name="Brettin T."/>
            <person name="Detter J.C."/>
            <person name="Han C."/>
            <person name="Kuske C.R."/>
            <person name="Schmutz J."/>
            <person name="Larimer F."/>
            <person name="Land M."/>
            <person name="Hauser L."/>
            <person name="Kyrpides N."/>
            <person name="Mikhailova N."/>
            <person name="Marx C.J."/>
            <person name="Richardson P."/>
        </authorList>
    </citation>
    <scope>NUCLEOTIDE SEQUENCE [LARGE SCALE GENOMIC DNA]</scope>
    <source>
        <strain evidence="3">ATCC 27329 / DSM 1819 / JCM 2831 / NBRC 15690 / NCIMB 10815 / 0-1</strain>
    </source>
</reference>
<dbReference type="Pfam" id="PF10145">
    <property type="entry name" value="PhageMin_Tail"/>
    <property type="match status" value="1"/>
</dbReference>
<evidence type="ECO:0000259" key="1">
    <source>
        <dbReference type="Pfam" id="PF10145"/>
    </source>
</evidence>
<dbReference type="eggNOG" id="COG5283">
    <property type="taxonomic scope" value="Bacteria"/>
</dbReference>
<dbReference type="GeneID" id="91146395"/>
<gene>
    <name evidence="2" type="ordered locus">Mrad2831_5175</name>
</gene>
<organism evidence="2 3">
    <name type="scientific">Methylobacterium radiotolerans (strain ATCC 27329 / DSM 1819 / JCM 2831 / NBRC 15690 / NCIMB 10815 / 0-1)</name>
    <dbReference type="NCBI Taxonomy" id="426355"/>
    <lineage>
        <taxon>Bacteria</taxon>
        <taxon>Pseudomonadati</taxon>
        <taxon>Pseudomonadota</taxon>
        <taxon>Alphaproteobacteria</taxon>
        <taxon>Hyphomicrobiales</taxon>
        <taxon>Methylobacteriaceae</taxon>
        <taxon>Methylobacterium</taxon>
    </lineage>
</organism>
<dbReference type="AlphaFoldDB" id="B1LW69"/>
<dbReference type="InterPro" id="IPR010090">
    <property type="entry name" value="Phage_tape_meas"/>
</dbReference>
<sequence>MASKTIEAKLLITAESRVEAEMAKVAKAIQQGLDVTKYTAETAKLSRAWEQQAKAARAAAAVMDARKPLEATVQGMQRVGAQATRLAREYDVAKKAAAEYGKAQTFIKGSEQAEQAARLAAEVRRLGDAHRAAVNDSKALTAAFSAETAALRAAEGVASRYGVDLSRLEQQQRTLARSTDQAAAAFRRQVAAEEAGARAATARAQRRQAQDVAAGVVATATGAGLRGAYVRSRDGWIEMDEASRRQRAVLGIDQAKQSALNTQALKIGQDTRFSNPDVVKAQTRIGSSLPDHLKDPKVLVAITENAKDYALAMGTTMDEASSAVLGRMLGLRMNMSNPEAAAASAKHATNRLVQFAKSSGADHNDLMGYTKFGAAPSSVGGFSEEFTDAMAAQLRRIGYEGSMAGNFVRAAATKLAVPTSKGLGVLAGSGLNHSDYVAPGKALSADNLGSALRLKFGKGLNDSQRSRIRELMEDEDIVGNREEFVPKVSAIIQETLARRTKKGAVNAQDAERIAKSVNEYLSASAGAVDIERLMRDVIAKGITPAMAKYLFGQEHGGRAQALDLKTLNKDVETFRNTPQDRAQKIGEDINAGTYGAYQRMIGSVETFWMKLGQVNDGPLTMFYDKVGNAVDAVTNLPPNVLQAGTAIGGLAGAAIAARGAFGMFRVGRDLLGFGGGAAALNGSAVALNAAAAALTEAAVLQGAKTAAGALPDAAKKGGKLAGLAKGALGITAIGGLAELAQHYDTLKMPEFTKDGIGRGLLGALDPNLPDMVLGKKADEVGKDTGTKVGKGIAEGVKEKAPEVEAEGKTLFQRLNEQFRQGIFVPIHLAPGEGFGGGGGGLIQKASFGGAGGGLDGMIRRGGLGSGSVGSGIGTGDGGGGGGGGLSVRSGGVGGSIPGIPASVDMTDAERNMLGLIQLHESHGRNTLNYVGTRQGLDPMTARGATAQGYFQILNSNWRRLAPGLGIKTRNAMSSTLEEQTRVALALLRSRGGRPQDWAPFNPALRAAIRRGDRAPLGAGVAKDAAALEPKLIRGLDGKEGLDLGDGTMRMPDGSIRSVTRSGLEIPEAPAGGIGAGGGRGMSELREHVAELGRHIERFGQSGFHGQIEVTGLRQAGLRATSLRVKGRHGLTADMGITEMGAKLNMGDPADWS</sequence>
<dbReference type="KEGG" id="mrd:Mrad2831_5175"/>
<dbReference type="PATRIC" id="fig|426355.14.peg.5247"/>
<dbReference type="NCBIfam" id="TIGR01760">
    <property type="entry name" value="tape_meas_TP901"/>
    <property type="match status" value="1"/>
</dbReference>
<proteinExistence type="predicted"/>
<dbReference type="Proteomes" id="UP000006589">
    <property type="component" value="Chromosome"/>
</dbReference>
<protein>
    <submittedName>
        <fullName evidence="2">Phage tail tape measure protein, TP901 family</fullName>
    </submittedName>
</protein>
<feature type="domain" description="Phage tail tape measure protein" evidence="1">
    <location>
        <begin position="262"/>
        <end position="467"/>
    </location>
</feature>
<name>B1LW69_METRJ</name>
<accession>B1LW69</accession>
<evidence type="ECO:0000313" key="2">
    <source>
        <dbReference type="EMBL" id="ACB27132.1"/>
    </source>
</evidence>
<dbReference type="HOGENOM" id="CLU_276328_0_0_5"/>
<dbReference type="OrthoDB" id="8421800at2"/>
<dbReference type="STRING" id="426355.Mrad2831_5175"/>